<dbReference type="PROSITE" id="PS50994">
    <property type="entry name" value="INTEGRASE"/>
    <property type="match status" value="1"/>
</dbReference>
<proteinExistence type="predicted"/>
<dbReference type="OrthoDB" id="441589at2759"/>
<evidence type="ECO:0000256" key="1">
    <source>
        <dbReference type="PROSITE-ProRule" id="PRU00047"/>
    </source>
</evidence>
<dbReference type="Gene3D" id="4.10.60.10">
    <property type="entry name" value="Zinc finger, CCHC-type"/>
    <property type="match status" value="1"/>
</dbReference>
<keyword evidence="7" id="KW-1185">Reference proteome</keyword>
<dbReference type="InterPro" id="IPR001584">
    <property type="entry name" value="Integrase_cat-core"/>
</dbReference>
<feature type="region of interest" description="Disordered" evidence="2">
    <location>
        <begin position="1"/>
        <end position="22"/>
    </location>
</feature>
<feature type="region of interest" description="Disordered" evidence="2">
    <location>
        <begin position="1964"/>
        <end position="1989"/>
    </location>
</feature>
<feature type="compositionally biased region" description="Basic and acidic residues" evidence="2">
    <location>
        <begin position="308"/>
        <end position="321"/>
    </location>
</feature>
<feature type="region of interest" description="Disordered" evidence="2">
    <location>
        <begin position="1273"/>
        <end position="1318"/>
    </location>
</feature>
<dbReference type="Proteomes" id="UP000601435">
    <property type="component" value="Unassembled WGS sequence"/>
</dbReference>
<keyword evidence="1" id="KW-0863">Zinc-finger</keyword>
<organism evidence="6 7">
    <name type="scientific">Symbiodinium necroappetens</name>
    <dbReference type="NCBI Taxonomy" id="1628268"/>
    <lineage>
        <taxon>Eukaryota</taxon>
        <taxon>Sar</taxon>
        <taxon>Alveolata</taxon>
        <taxon>Dinophyceae</taxon>
        <taxon>Suessiales</taxon>
        <taxon>Symbiodiniaceae</taxon>
        <taxon>Symbiodinium</taxon>
    </lineage>
</organism>
<name>A0A813B8A7_9DINO</name>
<dbReference type="PANTHER" id="PTHR37984:SF5">
    <property type="entry name" value="PROTEIN NYNRIN-LIKE"/>
    <property type="match status" value="1"/>
</dbReference>
<sequence length="2084" mass="232333">MATEPSGTSGASPGNTGKADNYVPVFSNQQREYKEFKKRAEIYRVKMRLAGRQKETVFNLVTMMSGKAWDLVEDLPVAEMEKEEGFEKIFERLDKGFRYDPLTELPDDFEAYFIKLQRRSNQTLQEWSAEYLRAERRLTTTHGVTLPEKIRAWFFLRRSGVSKEQRQLILTNVGAENLNLEAVSKAMNFILGQDSRLEGRGDKWNKKVDRAHYQDELDSEEWPDVDATYYQDVGEEPPWLDADQAYYEDEASEDDCEEAWGVEEYDEIYAAYVDAKNRMNRMRTARGFYPQSLPWWIARLHLRHQLAEARAPARKEEERGPGRRASRGKQMPAKGGGSKAGARGKAAVGRQVCLRCGQSGHWARDCPAGEKKHRLDTQAGANDEVMMVMDADPTDGMDNHSRTYAMTPVYALDNDEDDDNQTCNRAVGMEVYACKKSFRCGNSATEATGAHLHHPILFGRPVLEKLEVTIDYKTGKMKWPGGPWQPISRGDRGEHQLVLAEDMATLLDETQDFEEILAPTDFETHVVFRKNLGYQAILGKTAGPNEVYHTTLEKDHSHDDQSNEKDHSRNDQSKEKDHSHDDQSNEKDHSRNDQSNEKDHSRDDQSNEKDHSHHDGEQNEHEIDQKDRGDEAREQRIAFDENPRMIPDSATATASSPSPMWTLEEVVNAKQVPLSDKAMVKNLPKGKLHGFIASAAKEKKELKSAMDRAARVSSADHKLVWEVFAGKGKLTANLKYKGAMTERFSTKEGWNLRRAKDRKKFLRRLRHEEPDEVVITPPSRLWSPTLEKQLASVPWSLSCSDVEAFHRLPGMPTYVDQCMYGLLTKDGGCPLKKSTCILTTKRSVREGLHCECDGSHDHGREQGHAQHEDNEPPELMAKKFAELIVQDGVAEDALPIDEGTEAADVEMEQATGEEAQEEPEVIKANQSLKQQVGRQAFGYVARLHKNLGHPSPTVLARTLEEVQATENVITCAKNYLCAAPGVQRAAQLDSAGIDTDDGRMCVLTIMCQATRFVTVRVLASEQSKELLKGLERAWIKHFGVPKIIRIDEAKGWSATLIREWCSDHGVELEIAPAEAHSWLGAVERRHQVVRRSLELYMEDRQDRTRTGLREAAIFVPGQINLLSSVKGFSPAQWVLGKTPANSFSLTNEIFNPAAPDAEDDAGAFAANHRSRTAAQIAFLKVGQKVFFWHVQGAGILQKNRWRGPARVVAVETDDGGKERVIWLAHGTSLLRCAPHQVRPVIEDTGYNVASDPGAAMEALQELKARSTTQFKDITASEPVLEDNVDDHLSDYEPSLPDDNSRPSDADEETERPLPPLPGVVELAFQDVLSRQRPLTRRISTAEPEPEQLDADVPPDKRARLDDEELYVDAYVVDTADNDFPEGWAVVDGEIAIDEAWVARVEAKEKHMNVEQRVWQFAADGENRAGRTVSARWVLSWKDPDVMNIEKASPTAPRGAEFNRKIVVKLPADCGPLLGAGPQPTYMRMLKSAYGLADCLVLHVDDLLVAGDGQNTEFKAAIAALKKIFDFGKWQELHDKGPILYCGGKLERDAAGIHLGYADYLKKVAPVTVPRAKENKPLQPRDVGKLRGLIGALQWPAGQGLPALSASLSIQAAGINQADTNLVNELNKTLRFAKAQRSYRITMGKVFGDLNDVCLVVFSDAAFAVRPDGSSQVGLLVVMTSKKVLSGDTVPYSVLSWRSHKLQRVCRSSLAAEAQGLATALDELVMVKLRSSVAVIDAKALYDALKKPGFTLGTTLRWVSSERMLADGLTKVGSRQELADTMMSGRLSLVYDKDFVAAKKKTKEERERAQRASGGQYGSRIAQHISMVLLAQAANGVDGTTPDDGNHTTDYTDLLLGFLFLQFTFVLAYVLYKIVSYVTAATTTRTRSVTTGRNQDTKLYHLNAMTRQCQNELDEYREYTAQLKAENTGLWRQLEVNASTHAKTVGTYEGPVLLQRRCAETANADWAESRAQANAPPPQRPESTQASPPGAEITRLELSFDCKKSRRLVDACFAFCQGLKPLDNAQSAVAAAANAAAFSRQSLRECWGQVITPLPGLTLPFKHFVTGKYHSKPQALAKPEKELPC</sequence>
<evidence type="ECO:0000313" key="7">
    <source>
        <dbReference type="Proteomes" id="UP000601435"/>
    </source>
</evidence>
<feature type="domain" description="Integrase catalytic" evidence="5">
    <location>
        <begin position="976"/>
        <end position="1147"/>
    </location>
</feature>
<feature type="compositionally biased region" description="Polar residues" evidence="2">
    <location>
        <begin position="1"/>
        <end position="15"/>
    </location>
</feature>
<accession>A0A813B8A7</accession>
<feature type="compositionally biased region" description="Basic and acidic residues" evidence="2">
    <location>
        <begin position="554"/>
        <end position="643"/>
    </location>
</feature>
<evidence type="ECO:0000313" key="6">
    <source>
        <dbReference type="EMBL" id="CAE7895508.1"/>
    </source>
</evidence>
<dbReference type="InterPro" id="IPR012337">
    <property type="entry name" value="RNaseH-like_sf"/>
</dbReference>
<evidence type="ECO:0000256" key="2">
    <source>
        <dbReference type="SAM" id="MobiDB-lite"/>
    </source>
</evidence>
<dbReference type="Pfam" id="PF00098">
    <property type="entry name" value="zf-CCHC"/>
    <property type="match status" value="1"/>
</dbReference>
<dbReference type="GO" id="GO:0015074">
    <property type="term" value="P:DNA integration"/>
    <property type="evidence" value="ECO:0007669"/>
    <property type="project" value="InterPro"/>
</dbReference>
<dbReference type="SMART" id="SM00343">
    <property type="entry name" value="ZnF_C2HC"/>
    <property type="match status" value="1"/>
</dbReference>
<keyword evidence="3" id="KW-0812">Transmembrane</keyword>
<reference evidence="6" key="1">
    <citation type="submission" date="2021-02" db="EMBL/GenBank/DDBJ databases">
        <authorList>
            <person name="Dougan E. K."/>
            <person name="Rhodes N."/>
            <person name="Thang M."/>
            <person name="Chan C."/>
        </authorList>
    </citation>
    <scope>NUCLEOTIDE SEQUENCE</scope>
</reference>
<feature type="domain" description="CCHC-type" evidence="4">
    <location>
        <begin position="353"/>
        <end position="367"/>
    </location>
</feature>
<dbReference type="InterPro" id="IPR036875">
    <property type="entry name" value="Znf_CCHC_sf"/>
</dbReference>
<dbReference type="GO" id="GO:0008270">
    <property type="term" value="F:zinc ion binding"/>
    <property type="evidence" value="ECO:0007669"/>
    <property type="project" value="UniProtKB-KW"/>
</dbReference>
<feature type="compositionally biased region" description="Low complexity" evidence="2">
    <location>
        <begin position="649"/>
        <end position="658"/>
    </location>
</feature>
<protein>
    <submittedName>
        <fullName evidence="6">ISU1 protein</fullName>
    </submittedName>
</protein>
<dbReference type="PROSITE" id="PS50158">
    <property type="entry name" value="ZF_CCHC"/>
    <property type="match status" value="1"/>
</dbReference>
<keyword evidence="1" id="KW-0862">Zinc</keyword>
<comment type="caution">
    <text evidence="6">The sequence shown here is derived from an EMBL/GenBank/DDBJ whole genome shotgun (WGS) entry which is preliminary data.</text>
</comment>
<dbReference type="SUPFAM" id="SSF57756">
    <property type="entry name" value="Retrovirus zinc finger-like domains"/>
    <property type="match status" value="1"/>
</dbReference>
<gene>
    <name evidence="6" type="primary">ISU1</name>
    <name evidence="6" type="ORF">SNEC2469_LOCUS29962</name>
</gene>
<evidence type="ECO:0000259" key="4">
    <source>
        <dbReference type="PROSITE" id="PS50158"/>
    </source>
</evidence>
<dbReference type="PANTHER" id="PTHR37984">
    <property type="entry name" value="PROTEIN CBG26694"/>
    <property type="match status" value="1"/>
</dbReference>
<dbReference type="SUPFAM" id="SSF53098">
    <property type="entry name" value="Ribonuclease H-like"/>
    <property type="match status" value="1"/>
</dbReference>
<dbReference type="InterPro" id="IPR050951">
    <property type="entry name" value="Retrovirus_Pol_polyprotein"/>
</dbReference>
<feature type="region of interest" description="Disordered" evidence="2">
    <location>
        <begin position="1333"/>
        <end position="1354"/>
    </location>
</feature>
<dbReference type="GO" id="GO:0003676">
    <property type="term" value="F:nucleic acid binding"/>
    <property type="evidence" value="ECO:0007669"/>
    <property type="project" value="InterPro"/>
</dbReference>
<evidence type="ECO:0000256" key="3">
    <source>
        <dbReference type="SAM" id="Phobius"/>
    </source>
</evidence>
<keyword evidence="3" id="KW-0472">Membrane</keyword>
<dbReference type="InterPro" id="IPR001878">
    <property type="entry name" value="Znf_CCHC"/>
</dbReference>
<evidence type="ECO:0000259" key="5">
    <source>
        <dbReference type="PROSITE" id="PS50994"/>
    </source>
</evidence>
<keyword evidence="1" id="KW-0479">Metal-binding</keyword>
<feature type="region of interest" description="Disordered" evidence="2">
    <location>
        <begin position="308"/>
        <end position="343"/>
    </location>
</feature>
<keyword evidence="3" id="KW-1133">Transmembrane helix</keyword>
<dbReference type="InterPro" id="IPR036397">
    <property type="entry name" value="RNaseH_sf"/>
</dbReference>
<feature type="transmembrane region" description="Helical" evidence="3">
    <location>
        <begin position="1853"/>
        <end position="1871"/>
    </location>
</feature>
<dbReference type="EMBL" id="CAJNJA010068663">
    <property type="protein sequence ID" value="CAE7895508.1"/>
    <property type="molecule type" value="Genomic_DNA"/>
</dbReference>
<feature type="region of interest" description="Disordered" evidence="2">
    <location>
        <begin position="554"/>
        <end position="658"/>
    </location>
</feature>
<dbReference type="Gene3D" id="3.30.420.10">
    <property type="entry name" value="Ribonuclease H-like superfamily/Ribonuclease H"/>
    <property type="match status" value="1"/>
</dbReference>